<dbReference type="AlphaFoldDB" id="A0A1G7H110"/>
<protein>
    <submittedName>
        <fullName evidence="6">DNA-binding transcriptional regulator, AcrR family</fullName>
    </submittedName>
</protein>
<dbReference type="GO" id="GO:0003677">
    <property type="term" value="F:DNA binding"/>
    <property type="evidence" value="ECO:0007669"/>
    <property type="project" value="UniProtKB-UniRule"/>
</dbReference>
<dbReference type="Proteomes" id="UP000199321">
    <property type="component" value="Unassembled WGS sequence"/>
</dbReference>
<dbReference type="SUPFAM" id="SSF46689">
    <property type="entry name" value="Homeodomain-like"/>
    <property type="match status" value="1"/>
</dbReference>
<evidence type="ECO:0000313" key="7">
    <source>
        <dbReference type="Proteomes" id="UP000199321"/>
    </source>
</evidence>
<dbReference type="InterPro" id="IPR036271">
    <property type="entry name" value="Tet_transcr_reg_TetR-rel_C_sf"/>
</dbReference>
<dbReference type="InterPro" id="IPR001647">
    <property type="entry name" value="HTH_TetR"/>
</dbReference>
<keyword evidence="2 4" id="KW-0238">DNA-binding</keyword>
<dbReference type="SUPFAM" id="SSF48498">
    <property type="entry name" value="Tetracyclin repressor-like, C-terminal domain"/>
    <property type="match status" value="1"/>
</dbReference>
<accession>A0A1G7H110</accession>
<evidence type="ECO:0000256" key="3">
    <source>
        <dbReference type="ARBA" id="ARBA00023163"/>
    </source>
</evidence>
<keyword evidence="7" id="KW-1185">Reference proteome</keyword>
<dbReference type="STRING" id="227084.SAMN05421855_103459"/>
<dbReference type="InterPro" id="IPR009057">
    <property type="entry name" value="Homeodomain-like_sf"/>
</dbReference>
<gene>
    <name evidence="6" type="ORF">SAMN05421855_103459</name>
</gene>
<evidence type="ECO:0000256" key="1">
    <source>
        <dbReference type="ARBA" id="ARBA00023015"/>
    </source>
</evidence>
<evidence type="ECO:0000256" key="2">
    <source>
        <dbReference type="ARBA" id="ARBA00023125"/>
    </source>
</evidence>
<dbReference type="Pfam" id="PF16925">
    <property type="entry name" value="TetR_C_13"/>
    <property type="match status" value="1"/>
</dbReference>
<proteinExistence type="predicted"/>
<dbReference type="InterPro" id="IPR011075">
    <property type="entry name" value="TetR_C"/>
</dbReference>
<evidence type="ECO:0000256" key="4">
    <source>
        <dbReference type="PROSITE-ProRule" id="PRU00335"/>
    </source>
</evidence>
<dbReference type="PANTHER" id="PTHR47506:SF1">
    <property type="entry name" value="HTH-TYPE TRANSCRIPTIONAL REGULATOR YJDC"/>
    <property type="match status" value="1"/>
</dbReference>
<keyword evidence="3" id="KW-0804">Transcription</keyword>
<evidence type="ECO:0000259" key="5">
    <source>
        <dbReference type="PROSITE" id="PS50977"/>
    </source>
</evidence>
<organism evidence="6 7">
    <name type="scientific">Ulvibacter litoralis</name>
    <dbReference type="NCBI Taxonomy" id="227084"/>
    <lineage>
        <taxon>Bacteria</taxon>
        <taxon>Pseudomonadati</taxon>
        <taxon>Bacteroidota</taxon>
        <taxon>Flavobacteriia</taxon>
        <taxon>Flavobacteriales</taxon>
        <taxon>Flavobacteriaceae</taxon>
        <taxon>Ulvibacter</taxon>
    </lineage>
</organism>
<name>A0A1G7H110_9FLAO</name>
<evidence type="ECO:0000313" key="6">
    <source>
        <dbReference type="EMBL" id="SDE94097.1"/>
    </source>
</evidence>
<feature type="DNA-binding region" description="H-T-H motif" evidence="4">
    <location>
        <begin position="36"/>
        <end position="55"/>
    </location>
</feature>
<dbReference type="Gene3D" id="1.10.357.10">
    <property type="entry name" value="Tetracycline Repressor, domain 2"/>
    <property type="match status" value="1"/>
</dbReference>
<reference evidence="6 7" key="1">
    <citation type="submission" date="2016-10" db="EMBL/GenBank/DDBJ databases">
        <authorList>
            <person name="de Groot N.N."/>
        </authorList>
    </citation>
    <scope>NUCLEOTIDE SEQUENCE [LARGE SCALE GENOMIC DNA]</scope>
    <source>
        <strain evidence="6 7">DSM 16195</strain>
    </source>
</reference>
<dbReference type="PRINTS" id="PR00455">
    <property type="entry name" value="HTHTETR"/>
</dbReference>
<keyword evidence="1" id="KW-0805">Transcription regulation</keyword>
<sequence length="205" mass="23817">MYIYRMEQELKSEITKQHIIHEAFKLFYEKGFKSTSINEVMKAAKMSKGAFYHHYKSKHQLGLEVIELKIKKRVYDGMIVPLKGPGNAIEILENTFLNRIKSFPFYEKQHGCPMNKFINEIGNYESSYQLALKNIIEKWKKALVILIEIGKNQNDIKKEIPSEAVAVYLISAFEGIRGIRKLYDNDSILDQYISGLSVYLNQLKA</sequence>
<dbReference type="PANTHER" id="PTHR47506">
    <property type="entry name" value="TRANSCRIPTIONAL REGULATORY PROTEIN"/>
    <property type="match status" value="1"/>
</dbReference>
<feature type="domain" description="HTH tetR-type" evidence="5">
    <location>
        <begin position="13"/>
        <end position="73"/>
    </location>
</feature>
<dbReference type="Pfam" id="PF00440">
    <property type="entry name" value="TetR_N"/>
    <property type="match status" value="1"/>
</dbReference>
<dbReference type="PROSITE" id="PS50977">
    <property type="entry name" value="HTH_TETR_2"/>
    <property type="match status" value="1"/>
</dbReference>
<dbReference type="EMBL" id="FNBA01000003">
    <property type="protein sequence ID" value="SDE94097.1"/>
    <property type="molecule type" value="Genomic_DNA"/>
</dbReference>